<dbReference type="SMART" id="SM00225">
    <property type="entry name" value="BTB"/>
    <property type="match status" value="2"/>
</dbReference>
<organism evidence="2 3">
    <name type="scientific">Cristinia sonorae</name>
    <dbReference type="NCBI Taxonomy" id="1940300"/>
    <lineage>
        <taxon>Eukaryota</taxon>
        <taxon>Fungi</taxon>
        <taxon>Dikarya</taxon>
        <taxon>Basidiomycota</taxon>
        <taxon>Agaricomycotina</taxon>
        <taxon>Agaricomycetes</taxon>
        <taxon>Agaricomycetidae</taxon>
        <taxon>Agaricales</taxon>
        <taxon>Pleurotineae</taxon>
        <taxon>Stephanosporaceae</taxon>
        <taxon>Cristinia</taxon>
    </lineage>
</organism>
<dbReference type="EMBL" id="JAEVFJ010000030">
    <property type="protein sequence ID" value="KAH8093145.1"/>
    <property type="molecule type" value="Genomic_DNA"/>
</dbReference>
<dbReference type="Gene3D" id="3.30.710.10">
    <property type="entry name" value="Potassium Channel Kv1.1, Chain A"/>
    <property type="match status" value="1"/>
</dbReference>
<dbReference type="OrthoDB" id="3357985at2759"/>
<proteinExistence type="predicted"/>
<name>A0A8K0UKC9_9AGAR</name>
<comment type="caution">
    <text evidence="2">The sequence shown here is derived from an EMBL/GenBank/DDBJ whole genome shotgun (WGS) entry which is preliminary data.</text>
</comment>
<sequence length="569" mass="63289">MSFTQSSPMQLWTVAAAPFDDKNADVILRTSDNVDFYVYKLVLSLASPFFKDTFSLSQSPDSETAGTIPVASFTEDSSTIDYLLRLCYPIVDPAKPTDILTVAKYLEAAKKYDLVKATDLLRRTLRKFIRTEPLRVYAISCRRTLLLEEEACLAARAWQNSCPEGYHTFQTGKPLPFNLTAEGASYVEEMKNISAGCYHRLIEFIRSGVESTFCNPPLKVPTTNTLKTEDYTFIQDQILTVSAPLLARCPADILLKCSDGALVQTHRMILQMAAGFGTSWTSDETSQDGLPVVEVLEDSTTILSLLRLCYSPALLGGDADMAVPFNHLSRVWTAAQKYSMDDVASFARSRLMKSLATSPLQVFFTAVQNAWSAESEEAAAYLVHNLIKIQYIPEMEYSSATVLHQLFRLQNDHSQAVFDLAFRLGGNAALASSNLPDASSHFPSVVGLLVDSELSKAKDIIAALHTTPVQCSGRCNKNTLRLHCSWCGYRDWNIPKMPVLETTTIALLSESRKFEQDLSTMLSNPQLIALDPRSPRPSIRLSSLFTPPHHIEERNGTWDPTYAMRLQLS</sequence>
<dbReference type="SUPFAM" id="SSF54695">
    <property type="entry name" value="POZ domain"/>
    <property type="match status" value="1"/>
</dbReference>
<keyword evidence="3" id="KW-1185">Reference proteome</keyword>
<protein>
    <recommendedName>
        <fullName evidence="1">BTB domain-containing protein</fullName>
    </recommendedName>
</protein>
<dbReference type="Pfam" id="PF00651">
    <property type="entry name" value="BTB"/>
    <property type="match status" value="1"/>
</dbReference>
<feature type="domain" description="BTB" evidence="1">
    <location>
        <begin position="24"/>
        <end position="88"/>
    </location>
</feature>
<dbReference type="PROSITE" id="PS50097">
    <property type="entry name" value="BTB"/>
    <property type="match status" value="1"/>
</dbReference>
<dbReference type="InterPro" id="IPR011333">
    <property type="entry name" value="SKP1/BTB/POZ_sf"/>
</dbReference>
<dbReference type="InterPro" id="IPR000210">
    <property type="entry name" value="BTB/POZ_dom"/>
</dbReference>
<dbReference type="Proteomes" id="UP000813824">
    <property type="component" value="Unassembled WGS sequence"/>
</dbReference>
<dbReference type="AlphaFoldDB" id="A0A8K0UKC9"/>
<evidence type="ECO:0000313" key="3">
    <source>
        <dbReference type="Proteomes" id="UP000813824"/>
    </source>
</evidence>
<dbReference type="CDD" id="cd18186">
    <property type="entry name" value="BTB_POZ_ZBTB_KLHL-like"/>
    <property type="match status" value="1"/>
</dbReference>
<reference evidence="2" key="1">
    <citation type="journal article" date="2021" name="New Phytol.">
        <title>Evolutionary innovations through gain and loss of genes in the ectomycorrhizal Boletales.</title>
        <authorList>
            <person name="Wu G."/>
            <person name="Miyauchi S."/>
            <person name="Morin E."/>
            <person name="Kuo A."/>
            <person name="Drula E."/>
            <person name="Varga T."/>
            <person name="Kohler A."/>
            <person name="Feng B."/>
            <person name="Cao Y."/>
            <person name="Lipzen A."/>
            <person name="Daum C."/>
            <person name="Hundley H."/>
            <person name="Pangilinan J."/>
            <person name="Johnson J."/>
            <person name="Barry K."/>
            <person name="LaButti K."/>
            <person name="Ng V."/>
            <person name="Ahrendt S."/>
            <person name="Min B."/>
            <person name="Choi I.G."/>
            <person name="Park H."/>
            <person name="Plett J.M."/>
            <person name="Magnuson J."/>
            <person name="Spatafora J.W."/>
            <person name="Nagy L.G."/>
            <person name="Henrissat B."/>
            <person name="Grigoriev I.V."/>
            <person name="Yang Z.L."/>
            <person name="Xu J."/>
            <person name="Martin F.M."/>
        </authorList>
    </citation>
    <scope>NUCLEOTIDE SEQUENCE</scope>
    <source>
        <strain evidence="2">KKN 215</strain>
    </source>
</reference>
<evidence type="ECO:0000313" key="2">
    <source>
        <dbReference type="EMBL" id="KAH8093145.1"/>
    </source>
</evidence>
<gene>
    <name evidence="2" type="ORF">BXZ70DRAFT_909353</name>
</gene>
<evidence type="ECO:0000259" key="1">
    <source>
        <dbReference type="PROSITE" id="PS50097"/>
    </source>
</evidence>
<accession>A0A8K0UKC9</accession>